<dbReference type="SMART" id="SM00934">
    <property type="entry name" value="OMPdecase"/>
    <property type="match status" value="1"/>
</dbReference>
<keyword evidence="3 7" id="KW-0210">Decarboxylase</keyword>
<evidence type="ECO:0000256" key="8">
    <source>
        <dbReference type="PIRSR" id="PIRSR614732-1"/>
    </source>
</evidence>
<keyword evidence="4 7" id="KW-0665">Pyrimidine biosynthesis</keyword>
<dbReference type="HAMAP" id="MF_01200_B">
    <property type="entry name" value="OMPdecase_type1_B"/>
    <property type="match status" value="1"/>
</dbReference>
<evidence type="ECO:0000313" key="12">
    <source>
        <dbReference type="EMBL" id="KZL19644.1"/>
    </source>
</evidence>
<dbReference type="GO" id="GO:0006207">
    <property type="term" value="P:'de novo' pyrimidine nucleobase biosynthetic process"/>
    <property type="evidence" value="ECO:0007669"/>
    <property type="project" value="InterPro"/>
</dbReference>
<organism evidence="12 13">
    <name type="scientific">Pseudovibrio axinellae</name>
    <dbReference type="NCBI Taxonomy" id="989403"/>
    <lineage>
        <taxon>Bacteria</taxon>
        <taxon>Pseudomonadati</taxon>
        <taxon>Pseudomonadota</taxon>
        <taxon>Alphaproteobacteria</taxon>
        <taxon>Hyphomicrobiales</taxon>
        <taxon>Stappiaceae</taxon>
        <taxon>Pseudovibrio</taxon>
    </lineage>
</organism>
<dbReference type="InterPro" id="IPR018089">
    <property type="entry name" value="OMPdecase_AS"/>
</dbReference>
<evidence type="ECO:0000256" key="3">
    <source>
        <dbReference type="ARBA" id="ARBA00022793"/>
    </source>
</evidence>
<evidence type="ECO:0000256" key="1">
    <source>
        <dbReference type="ARBA" id="ARBA00002356"/>
    </source>
</evidence>
<feature type="active site" description="For OMPdecase activity" evidence="8">
    <location>
        <position position="71"/>
    </location>
</feature>
<evidence type="ECO:0000256" key="2">
    <source>
        <dbReference type="ARBA" id="ARBA00004861"/>
    </source>
</evidence>
<evidence type="ECO:0000256" key="5">
    <source>
        <dbReference type="ARBA" id="ARBA00023239"/>
    </source>
</evidence>
<dbReference type="UniPathway" id="UPA00070">
    <property type="reaction ID" value="UER00120"/>
</dbReference>
<name>A0A165ZA37_9HYPH</name>
<feature type="binding site" evidence="7 9">
    <location>
        <position position="17"/>
    </location>
    <ligand>
        <name>substrate</name>
    </ligand>
</feature>
<dbReference type="Proteomes" id="UP000076577">
    <property type="component" value="Unassembled WGS sequence"/>
</dbReference>
<dbReference type="InterPro" id="IPR014732">
    <property type="entry name" value="OMPdecase"/>
</dbReference>
<feature type="active site" description="Proton donor" evidence="7">
    <location>
        <position position="68"/>
    </location>
</feature>
<comment type="catalytic activity">
    <reaction evidence="6 7 10">
        <text>orotidine 5'-phosphate + H(+) = UMP + CO2</text>
        <dbReference type="Rhea" id="RHEA:11596"/>
        <dbReference type="ChEBI" id="CHEBI:15378"/>
        <dbReference type="ChEBI" id="CHEBI:16526"/>
        <dbReference type="ChEBI" id="CHEBI:57538"/>
        <dbReference type="ChEBI" id="CHEBI:57865"/>
        <dbReference type="EC" id="4.1.1.23"/>
    </reaction>
</comment>
<sequence>MPYRPANATDRLILPLDVPTVDEARQLVKQTQGLVGTYKIGMQLQFAGGLQFAEEMAKEGHSIFLDVKLLDIDNTITSAVKNVAKMGMKFMTVHAYPKNMRAAVKALEEVGNKDLCLLGVTVLTSMDEQDLKDAGYVGPTAALVEQRALDAAAAGVGGIVCSPMESEAMRAKVGDKLCIVTPGVRPKGADAGDQRRVMTPYDAIKAGSDYLVIGRPISRAENPRAAAEAVVAEIESAL</sequence>
<feature type="binding site" evidence="7 9">
    <location>
        <position position="124"/>
    </location>
    <ligand>
        <name>substrate</name>
    </ligand>
</feature>
<feature type="binding site" evidence="7 9">
    <location>
        <position position="185"/>
    </location>
    <ligand>
        <name>substrate</name>
    </ligand>
</feature>
<feature type="binding site" evidence="7 9">
    <location>
        <position position="214"/>
    </location>
    <ligand>
        <name>substrate</name>
    </ligand>
</feature>
<comment type="similarity">
    <text evidence="7">Belongs to the OMP decarboxylase family. Type 1 subfamily.</text>
</comment>
<gene>
    <name evidence="7 12" type="primary">pyrF</name>
    <name evidence="12" type="ORF">PsAD2_01923</name>
</gene>
<keyword evidence="13" id="KW-1185">Reference proteome</keyword>
<feature type="active site" description="For OMPdecase activity" evidence="8">
    <location>
        <position position="68"/>
    </location>
</feature>
<dbReference type="InterPro" id="IPR013785">
    <property type="entry name" value="Aldolase_TIM"/>
</dbReference>
<evidence type="ECO:0000256" key="6">
    <source>
        <dbReference type="ARBA" id="ARBA00049157"/>
    </source>
</evidence>
<dbReference type="GO" id="GO:0005829">
    <property type="term" value="C:cytosol"/>
    <property type="evidence" value="ECO:0007669"/>
    <property type="project" value="TreeGrafter"/>
</dbReference>
<evidence type="ECO:0000313" key="13">
    <source>
        <dbReference type="Proteomes" id="UP000076577"/>
    </source>
</evidence>
<dbReference type="GO" id="GO:0004590">
    <property type="term" value="F:orotidine-5'-phosphate decarboxylase activity"/>
    <property type="evidence" value="ECO:0007669"/>
    <property type="project" value="UniProtKB-UniRule"/>
</dbReference>
<evidence type="ECO:0000259" key="11">
    <source>
        <dbReference type="SMART" id="SM00934"/>
    </source>
</evidence>
<accession>A0A165ZA37</accession>
<feature type="binding site" evidence="7 9">
    <location>
        <position position="194"/>
    </location>
    <ligand>
        <name>substrate</name>
    </ligand>
</feature>
<dbReference type="PANTHER" id="PTHR32119:SF2">
    <property type="entry name" value="OROTIDINE 5'-PHOSPHATE DECARBOXYLASE"/>
    <property type="match status" value="1"/>
</dbReference>
<comment type="caution">
    <text evidence="12">The sequence shown here is derived from an EMBL/GenBank/DDBJ whole genome shotgun (WGS) entry which is preliminary data.</text>
</comment>
<feature type="binding site" evidence="7 9">
    <location>
        <position position="39"/>
    </location>
    <ligand>
        <name>substrate</name>
    </ligand>
</feature>
<reference evidence="12 13" key="1">
    <citation type="journal article" date="2016" name="Front. Microbiol.">
        <title>Comparative Genomic Analysis Reveals a Diverse Repertoire of Genes Involved in Prokaryote-Eukaryote Interactions within the Pseudovibrio Genus.</title>
        <authorList>
            <person name="Romano S."/>
            <person name="Fernandez-Guerra A."/>
            <person name="Reen F.J."/>
            <person name="Glockner F.O."/>
            <person name="Crowley S.P."/>
            <person name="O'Sullivan O."/>
            <person name="Cotter P.D."/>
            <person name="Adams C."/>
            <person name="Dobson A.D."/>
            <person name="O'Gara F."/>
        </authorList>
    </citation>
    <scope>NUCLEOTIDE SEQUENCE [LARGE SCALE GENOMIC DNA]</scope>
    <source>
        <strain evidence="12 13">Ad2</strain>
    </source>
</reference>
<protein>
    <recommendedName>
        <fullName evidence="7">Orotidine 5'-phosphate decarboxylase</fullName>
        <ecNumber evidence="7">4.1.1.23</ecNumber>
    </recommendedName>
    <alternativeName>
        <fullName evidence="7">OMP decarboxylase</fullName>
        <shortName evidence="7">OMPDCase</shortName>
        <shortName evidence="7">OMPdecase</shortName>
    </alternativeName>
</protein>
<proteinExistence type="inferred from homology"/>
<dbReference type="InterPro" id="IPR001754">
    <property type="entry name" value="OMPdeCOase_dom"/>
</dbReference>
<comment type="subunit">
    <text evidence="7">Homodimer.</text>
</comment>
<dbReference type="GO" id="GO:0044205">
    <property type="term" value="P:'de novo' UMP biosynthetic process"/>
    <property type="evidence" value="ECO:0007669"/>
    <property type="project" value="UniProtKB-UniRule"/>
</dbReference>
<evidence type="ECO:0000256" key="9">
    <source>
        <dbReference type="PIRSR" id="PIRSR614732-2"/>
    </source>
</evidence>
<comment type="pathway">
    <text evidence="2 7 10">Pyrimidine metabolism; UMP biosynthesis via de novo pathway; UMP from orotate: step 2/2.</text>
</comment>
<dbReference type="STRING" id="989403.SAMN05421798_102484"/>
<feature type="domain" description="Orotidine 5'-phosphate decarboxylase" evidence="11">
    <location>
        <begin position="11"/>
        <end position="230"/>
    </location>
</feature>
<dbReference type="NCBIfam" id="TIGR01740">
    <property type="entry name" value="pyrF"/>
    <property type="match status" value="1"/>
</dbReference>
<dbReference type="CDD" id="cd04725">
    <property type="entry name" value="OMP_decarboxylase_like"/>
    <property type="match status" value="1"/>
</dbReference>
<dbReference type="Pfam" id="PF00215">
    <property type="entry name" value="OMPdecase"/>
    <property type="match status" value="1"/>
</dbReference>
<dbReference type="AlphaFoldDB" id="A0A165ZA37"/>
<dbReference type="PROSITE" id="PS00156">
    <property type="entry name" value="OMPDECASE"/>
    <property type="match status" value="1"/>
</dbReference>
<feature type="binding site" evidence="7 9">
    <location>
        <position position="215"/>
    </location>
    <ligand>
        <name>substrate</name>
    </ligand>
</feature>
<evidence type="ECO:0000256" key="10">
    <source>
        <dbReference type="RuleBase" id="RU000512"/>
    </source>
</evidence>
<dbReference type="InterPro" id="IPR011060">
    <property type="entry name" value="RibuloseP-bd_barrel"/>
</dbReference>
<dbReference type="SUPFAM" id="SSF51366">
    <property type="entry name" value="Ribulose-phoshate binding barrel"/>
    <property type="match status" value="1"/>
</dbReference>
<feature type="active site" description="For OMPdecase activity" evidence="8">
    <location>
        <position position="66"/>
    </location>
</feature>
<dbReference type="OrthoDB" id="9806203at2"/>
<comment type="function">
    <text evidence="1 7">Catalyzes the decarboxylation of orotidine 5'-monophosphate (OMP) to uridine 5'-monophosphate (UMP).</text>
</comment>
<evidence type="ECO:0000256" key="7">
    <source>
        <dbReference type="HAMAP-Rule" id="MF_01200"/>
    </source>
</evidence>
<dbReference type="Gene3D" id="3.20.20.70">
    <property type="entry name" value="Aldolase class I"/>
    <property type="match status" value="1"/>
</dbReference>
<dbReference type="RefSeq" id="WP_068005224.1">
    <property type="nucleotide sequence ID" value="NZ_FOFM01000002.1"/>
</dbReference>
<evidence type="ECO:0000256" key="4">
    <source>
        <dbReference type="ARBA" id="ARBA00022975"/>
    </source>
</evidence>
<dbReference type="EC" id="4.1.1.23" evidence="7"/>
<dbReference type="NCBIfam" id="NF001273">
    <property type="entry name" value="PRK00230.1"/>
    <property type="match status" value="1"/>
</dbReference>
<dbReference type="PANTHER" id="PTHR32119">
    <property type="entry name" value="OROTIDINE 5'-PHOSPHATE DECARBOXYLASE"/>
    <property type="match status" value="1"/>
</dbReference>
<dbReference type="InterPro" id="IPR047596">
    <property type="entry name" value="OMPdecase_bac"/>
</dbReference>
<feature type="binding site" evidence="7">
    <location>
        <begin position="66"/>
        <end position="75"/>
    </location>
    <ligand>
        <name>substrate</name>
    </ligand>
</feature>
<keyword evidence="5 7" id="KW-0456">Lyase</keyword>
<dbReference type="PATRIC" id="fig|989403.3.peg.2057"/>
<dbReference type="EMBL" id="LMCB01000013">
    <property type="protein sequence ID" value="KZL19644.1"/>
    <property type="molecule type" value="Genomic_DNA"/>
</dbReference>